<keyword evidence="9" id="KW-0106">Calcium</keyword>
<sequence>MPAFEYTALNAKGQQESGMLEADTARQVRQILRDGRLTPLQVEEIEQKEDSSGTKVKRAGKIKPAELALFTRQLATLMQSGSPLEEALNICAKQTERKNLRHIISAVRSRVLEGHSLAGGLNQFPSVFPNMYRATVDAGEQSGHLDGVLDRLADYTEDRQELQQKMSTAMVYPIILISLSIAIVAGLLAFIVPQIVGVFENMGKELPAMTKMIISLSDFIVEYGLYLLAVIILIIIAFKRIIKIPKWEYRYHSFLLRVPGIKKMVRGLNTARFARTLSILASSGVPILDAMSISSRVVQNVPMRKAIDKAAVKVREGKAIHKSLEQSGYFPPMTIYLIASGENSGTLDDMLERAAVQQERETDSMMTGMLSLFEPLLILIMGSVVLIIVLSILMPILNLNQLVK</sequence>
<dbReference type="Proteomes" id="UP000885750">
    <property type="component" value="Unassembled WGS sequence"/>
</dbReference>
<keyword evidence="11 15" id="KW-1133">Transmembrane helix</keyword>
<evidence type="ECO:0000256" key="13">
    <source>
        <dbReference type="ARBA" id="ARBA00030750"/>
    </source>
</evidence>
<comment type="function">
    <text evidence="1">Component of the type II secretion system inner membrane complex required for the energy-dependent secretion of extracellular factors such as proteases and toxins from the periplasm.</text>
</comment>
<feature type="domain" description="Type II secretion system protein GspF" evidence="16">
    <location>
        <begin position="70"/>
        <end position="193"/>
    </location>
</feature>
<evidence type="ECO:0000256" key="8">
    <source>
        <dbReference type="ARBA" id="ARBA00022723"/>
    </source>
</evidence>
<dbReference type="GO" id="GO:0015628">
    <property type="term" value="P:protein secretion by the type II secretion system"/>
    <property type="evidence" value="ECO:0007669"/>
    <property type="project" value="InterPro"/>
</dbReference>
<dbReference type="PROSITE" id="PS00874">
    <property type="entry name" value="T2SP_F"/>
    <property type="match status" value="1"/>
</dbReference>
<dbReference type="FunFam" id="1.20.81.30:FF:000001">
    <property type="entry name" value="Type II secretion system protein F"/>
    <property type="match status" value="2"/>
</dbReference>
<feature type="transmembrane region" description="Helical" evidence="15">
    <location>
        <begin position="376"/>
        <end position="397"/>
    </location>
</feature>
<name>A0A7V2WWF4_LEUMU</name>
<evidence type="ECO:0000256" key="12">
    <source>
        <dbReference type="ARBA" id="ARBA00023136"/>
    </source>
</evidence>
<evidence type="ECO:0000256" key="1">
    <source>
        <dbReference type="ARBA" id="ARBA00002684"/>
    </source>
</evidence>
<evidence type="ECO:0000259" key="16">
    <source>
        <dbReference type="Pfam" id="PF00482"/>
    </source>
</evidence>
<evidence type="ECO:0000256" key="5">
    <source>
        <dbReference type="ARBA" id="ARBA00022475"/>
    </source>
</evidence>
<comment type="subcellular location">
    <subcellularLocation>
        <location evidence="2 14">Cell inner membrane</location>
        <topology evidence="2 14">Multi-pass membrane protein</topology>
    </subcellularLocation>
</comment>
<dbReference type="InterPro" id="IPR011850">
    <property type="entry name" value="T2SS_GspF"/>
</dbReference>
<gene>
    <name evidence="17" type="primary">gspF</name>
    <name evidence="17" type="ORF">ENJ51_12510</name>
</gene>
<evidence type="ECO:0000256" key="7">
    <source>
        <dbReference type="ARBA" id="ARBA00022692"/>
    </source>
</evidence>
<evidence type="ECO:0000313" key="17">
    <source>
        <dbReference type="EMBL" id="HFC93622.1"/>
    </source>
</evidence>
<keyword evidence="6" id="KW-0997">Cell inner membrane</keyword>
<feature type="domain" description="Type II secretion system protein GspF" evidence="16">
    <location>
        <begin position="273"/>
        <end position="395"/>
    </location>
</feature>
<organism evidence="17">
    <name type="scientific">Leucothrix mucor</name>
    <dbReference type="NCBI Taxonomy" id="45248"/>
    <lineage>
        <taxon>Bacteria</taxon>
        <taxon>Pseudomonadati</taxon>
        <taxon>Pseudomonadota</taxon>
        <taxon>Gammaproteobacteria</taxon>
        <taxon>Thiotrichales</taxon>
        <taxon>Thiotrichaceae</taxon>
        <taxon>Leucothrix</taxon>
    </lineage>
</organism>
<evidence type="ECO:0000256" key="2">
    <source>
        <dbReference type="ARBA" id="ARBA00004429"/>
    </source>
</evidence>
<comment type="caution">
    <text evidence="17">The sequence shown here is derived from an EMBL/GenBank/DDBJ whole genome shotgun (WGS) entry which is preliminary data.</text>
</comment>
<dbReference type="Pfam" id="PF00482">
    <property type="entry name" value="T2SSF"/>
    <property type="match status" value="2"/>
</dbReference>
<dbReference type="PANTHER" id="PTHR30012">
    <property type="entry name" value="GENERAL SECRETION PATHWAY PROTEIN"/>
    <property type="match status" value="1"/>
</dbReference>
<feature type="transmembrane region" description="Helical" evidence="15">
    <location>
        <begin position="169"/>
        <end position="192"/>
    </location>
</feature>
<evidence type="ECO:0000256" key="6">
    <source>
        <dbReference type="ARBA" id="ARBA00022519"/>
    </source>
</evidence>
<accession>A0A7V2WWF4</accession>
<dbReference type="AlphaFoldDB" id="A0A7V2WWF4"/>
<evidence type="ECO:0000256" key="3">
    <source>
        <dbReference type="ARBA" id="ARBA00005745"/>
    </source>
</evidence>
<keyword evidence="7 14" id="KW-0812">Transmembrane</keyword>
<dbReference type="NCBIfam" id="TIGR02120">
    <property type="entry name" value="GspF"/>
    <property type="match status" value="1"/>
</dbReference>
<keyword evidence="5" id="KW-1003">Cell membrane</keyword>
<dbReference type="GO" id="GO:0046872">
    <property type="term" value="F:metal ion binding"/>
    <property type="evidence" value="ECO:0007669"/>
    <property type="project" value="UniProtKB-KW"/>
</dbReference>
<evidence type="ECO:0000256" key="4">
    <source>
        <dbReference type="ARBA" id="ARBA00022448"/>
    </source>
</evidence>
<dbReference type="InterPro" id="IPR003004">
    <property type="entry name" value="GspF/PilC"/>
</dbReference>
<dbReference type="InterPro" id="IPR042094">
    <property type="entry name" value="T2SS_GspF_sf"/>
</dbReference>
<evidence type="ECO:0000256" key="14">
    <source>
        <dbReference type="RuleBase" id="RU003923"/>
    </source>
</evidence>
<keyword evidence="4 14" id="KW-0813">Transport</keyword>
<keyword evidence="12 15" id="KW-0472">Membrane</keyword>
<comment type="similarity">
    <text evidence="3 14">Belongs to the GSP F family.</text>
</comment>
<dbReference type="PANTHER" id="PTHR30012:SF0">
    <property type="entry name" value="TYPE II SECRETION SYSTEM PROTEIN F-RELATED"/>
    <property type="match status" value="1"/>
</dbReference>
<evidence type="ECO:0000256" key="11">
    <source>
        <dbReference type="ARBA" id="ARBA00022989"/>
    </source>
</evidence>
<dbReference type="InterPro" id="IPR018076">
    <property type="entry name" value="T2SS_GspF_dom"/>
</dbReference>
<dbReference type="InterPro" id="IPR001992">
    <property type="entry name" value="T2SS_GspF/T4SS_PilC_CS"/>
</dbReference>
<protein>
    <recommendedName>
        <fullName evidence="13">General secretion pathway protein F</fullName>
    </recommendedName>
</protein>
<reference evidence="17" key="1">
    <citation type="journal article" date="2020" name="mSystems">
        <title>Genome- and Community-Level Interaction Insights into Carbon Utilization and Element Cycling Functions of Hydrothermarchaeota in Hydrothermal Sediment.</title>
        <authorList>
            <person name="Zhou Z."/>
            <person name="Liu Y."/>
            <person name="Xu W."/>
            <person name="Pan J."/>
            <person name="Luo Z.H."/>
            <person name="Li M."/>
        </authorList>
    </citation>
    <scope>NUCLEOTIDE SEQUENCE [LARGE SCALE GENOMIC DNA]</scope>
    <source>
        <strain evidence="17">HyVt-493</strain>
    </source>
</reference>
<evidence type="ECO:0000256" key="9">
    <source>
        <dbReference type="ARBA" id="ARBA00022837"/>
    </source>
</evidence>
<evidence type="ECO:0000256" key="10">
    <source>
        <dbReference type="ARBA" id="ARBA00022927"/>
    </source>
</evidence>
<dbReference type="EMBL" id="DRMS01000474">
    <property type="protein sequence ID" value="HFC93622.1"/>
    <property type="molecule type" value="Genomic_DNA"/>
</dbReference>
<dbReference type="Gene3D" id="1.20.81.30">
    <property type="entry name" value="Type II secretion system (T2SS), domain F"/>
    <property type="match status" value="2"/>
</dbReference>
<evidence type="ECO:0000256" key="15">
    <source>
        <dbReference type="SAM" id="Phobius"/>
    </source>
</evidence>
<dbReference type="GO" id="GO:0015627">
    <property type="term" value="C:type II protein secretion system complex"/>
    <property type="evidence" value="ECO:0007669"/>
    <property type="project" value="InterPro"/>
</dbReference>
<feature type="transmembrane region" description="Helical" evidence="15">
    <location>
        <begin position="212"/>
        <end position="238"/>
    </location>
</feature>
<keyword evidence="10" id="KW-0653">Protein transport</keyword>
<dbReference type="GO" id="GO:0005886">
    <property type="term" value="C:plasma membrane"/>
    <property type="evidence" value="ECO:0007669"/>
    <property type="project" value="UniProtKB-SubCell"/>
</dbReference>
<keyword evidence="8" id="KW-0479">Metal-binding</keyword>
<proteinExistence type="inferred from homology"/>
<dbReference type="PRINTS" id="PR00812">
    <property type="entry name" value="BCTERIALGSPF"/>
</dbReference>